<gene>
    <name evidence="1" type="ORF">FL583_15460</name>
</gene>
<organism evidence="1 2">
    <name type="scientific">Cryptosporangium phraense</name>
    <dbReference type="NCBI Taxonomy" id="2593070"/>
    <lineage>
        <taxon>Bacteria</taxon>
        <taxon>Bacillati</taxon>
        <taxon>Actinomycetota</taxon>
        <taxon>Actinomycetes</taxon>
        <taxon>Cryptosporangiales</taxon>
        <taxon>Cryptosporangiaceae</taxon>
        <taxon>Cryptosporangium</taxon>
    </lineage>
</organism>
<dbReference type="Proteomes" id="UP000317982">
    <property type="component" value="Unassembled WGS sequence"/>
</dbReference>
<sequence>MTASVLDPAILICPTWCSQEHGVETDGTDVWVTHGCTVEVEVGSTSRCIVVWVNATNTDQPSFALGSDRLDCRGGVARYDDLPGPCLDADEAAALQAALSGAMALVHGEPS</sequence>
<evidence type="ECO:0000313" key="2">
    <source>
        <dbReference type="Proteomes" id="UP000317982"/>
    </source>
</evidence>
<dbReference type="OrthoDB" id="4869908at2"/>
<dbReference type="EMBL" id="VIRS01000009">
    <property type="protein sequence ID" value="TQS44328.1"/>
    <property type="molecule type" value="Genomic_DNA"/>
</dbReference>
<comment type="caution">
    <text evidence="1">The sequence shown here is derived from an EMBL/GenBank/DDBJ whole genome shotgun (WGS) entry which is preliminary data.</text>
</comment>
<dbReference type="InParanoid" id="A0A545ASN3"/>
<dbReference type="InterPro" id="IPR054202">
    <property type="entry name" value="DUF6907"/>
</dbReference>
<dbReference type="Pfam" id="PF21848">
    <property type="entry name" value="DUF6907"/>
    <property type="match status" value="1"/>
</dbReference>
<evidence type="ECO:0000313" key="1">
    <source>
        <dbReference type="EMBL" id="TQS44328.1"/>
    </source>
</evidence>
<protein>
    <submittedName>
        <fullName evidence="1">Uncharacterized protein</fullName>
    </submittedName>
</protein>
<name>A0A545ASN3_9ACTN</name>
<proteinExistence type="predicted"/>
<dbReference type="AlphaFoldDB" id="A0A545ASN3"/>
<keyword evidence="2" id="KW-1185">Reference proteome</keyword>
<accession>A0A545ASN3</accession>
<reference evidence="1 2" key="1">
    <citation type="submission" date="2019-07" db="EMBL/GenBank/DDBJ databases">
        <title>Cryptosporangium phraense sp. nov., isolated from plant litter.</title>
        <authorList>
            <person name="Suriyachadkun C."/>
        </authorList>
    </citation>
    <scope>NUCLEOTIDE SEQUENCE [LARGE SCALE GENOMIC DNA]</scope>
    <source>
        <strain evidence="1 2">A-T 5661</strain>
    </source>
</reference>
<dbReference type="RefSeq" id="WP_142705319.1">
    <property type="nucleotide sequence ID" value="NZ_VIRS01000009.1"/>
</dbReference>